<feature type="compositionally biased region" description="Basic and acidic residues" evidence="1">
    <location>
        <begin position="115"/>
        <end position="124"/>
    </location>
</feature>
<reference evidence="5" key="1">
    <citation type="journal article" date="2020" name="Stud. Mycol.">
        <title>101 Dothideomycetes genomes: a test case for predicting lifestyles and emergence of pathogens.</title>
        <authorList>
            <person name="Haridas S."/>
            <person name="Albert R."/>
            <person name="Binder M."/>
            <person name="Bloem J."/>
            <person name="Labutti K."/>
            <person name="Salamov A."/>
            <person name="Andreopoulos B."/>
            <person name="Baker S."/>
            <person name="Barry K."/>
            <person name="Bills G."/>
            <person name="Bluhm B."/>
            <person name="Cannon C."/>
            <person name="Castanera R."/>
            <person name="Culley D."/>
            <person name="Daum C."/>
            <person name="Ezra D."/>
            <person name="Gonzalez J."/>
            <person name="Henrissat B."/>
            <person name="Kuo A."/>
            <person name="Liang C."/>
            <person name="Lipzen A."/>
            <person name="Lutzoni F."/>
            <person name="Magnuson J."/>
            <person name="Mondo S."/>
            <person name="Nolan M."/>
            <person name="Ohm R."/>
            <person name="Pangilinan J."/>
            <person name="Park H.-J."/>
            <person name="Ramirez L."/>
            <person name="Alfaro M."/>
            <person name="Sun H."/>
            <person name="Tritt A."/>
            <person name="Yoshinaga Y."/>
            <person name="Zwiers L.-H."/>
            <person name="Turgeon B."/>
            <person name="Goodwin S."/>
            <person name="Spatafora J."/>
            <person name="Crous P."/>
            <person name="Grigoriev I."/>
        </authorList>
    </citation>
    <scope>NUCLEOTIDE SEQUENCE</scope>
    <source>
        <strain evidence="5">CBS 262.69</strain>
    </source>
</reference>
<feature type="domain" description="Csf1 N-terminal" evidence="3">
    <location>
        <begin position="571"/>
        <end position="855"/>
    </location>
</feature>
<feature type="region of interest" description="Disordered" evidence="1">
    <location>
        <begin position="115"/>
        <end position="143"/>
    </location>
</feature>
<evidence type="ECO:0000259" key="4">
    <source>
        <dbReference type="Pfam" id="PF25038"/>
    </source>
</evidence>
<organism evidence="5 6">
    <name type="scientific">Trichodelitschia bisporula</name>
    <dbReference type="NCBI Taxonomy" id="703511"/>
    <lineage>
        <taxon>Eukaryota</taxon>
        <taxon>Fungi</taxon>
        <taxon>Dikarya</taxon>
        <taxon>Ascomycota</taxon>
        <taxon>Pezizomycotina</taxon>
        <taxon>Dothideomycetes</taxon>
        <taxon>Dothideomycetes incertae sedis</taxon>
        <taxon>Phaeotrichales</taxon>
        <taxon>Phaeotrichaceae</taxon>
        <taxon>Trichodelitschia</taxon>
    </lineage>
</organism>
<dbReference type="InterPro" id="IPR056779">
    <property type="entry name" value="Csf1_C"/>
</dbReference>
<feature type="compositionally biased region" description="Basic residues" evidence="1">
    <location>
        <begin position="1226"/>
        <end position="1235"/>
    </location>
</feature>
<gene>
    <name evidence="5" type="ORF">EJ06DRAFT_491783</name>
</gene>
<feature type="region of interest" description="Disordered" evidence="1">
    <location>
        <begin position="1215"/>
        <end position="1262"/>
    </location>
</feature>
<protein>
    <recommendedName>
        <fullName evidence="7">Fermentation associated protein</fullName>
    </recommendedName>
</protein>
<feature type="domain" description="Csf1 C-terminal region" evidence="4">
    <location>
        <begin position="2462"/>
        <end position="3206"/>
    </location>
</feature>
<keyword evidence="2" id="KW-0472">Membrane</keyword>
<sequence>MAGGDLIAQPLNASKSFNWVLLIELLVCGILGVFFLGYFDRLVSTLISYGIRFYTWRKYHAFIDIQSLQLSLLGGRIFFKGIRYHAHNETILVHTGYITWNYWLRHVRDAKVFEPGDLGEKQEPDSLLPSKNQDEEGGRKPKNLPCRISIHLEGVQAFLYNRSPAYDAVVNHMTEASEAKHTPRASQDRVHSTSSEHARLAASAVERIASVLKSSVSSMHSRSRDGMGSRSEKPKEREHAYTKPTLPMFLKLLPIHIKCDKAAAVLGNYNTRSIITATVEGASGTIDAGKAGLLDLYKQLFEFEFRHPVVQMRTNPDFKEPQLATALRLKDNGPTPKQQTKRSPGWSSLLNLRRRFNASVESIKASPDGSGTSSHRMANLPGQERWQGLSRYMDSSLYSEHDEWDPVEYGRSSTIIDCPKIGMTFYWDVPGVVPPFEPIGATVDAVNGSAPPEYGLDLRIHGGTVTYGPWADRQRVNFQAIFFPAIWADAIPGKVLTPGETRVSTVFKIFISVEEELVLRVPVRESSKDWKWKGKAETVVGNQNGNAQAKDKSKSKRRTFWRTRDKGPVGANVRPFAWLDVKIGADSTVTYVMDMIARSSGYQNAVSADVRKMEILTSVNHGLLWRSGPLTVDCDLSAPLAWNGLREWKFNICNDDLQLFILRDHLFLLTDVITDWTSGPPPEYATFVPFRYSLNVRFRNFKLFLNTNDSNIINDPSSLEDNQFIILYGRDLHADLTIPLDKFRPVRNEISFDIVGLDLGLELALNSRNTATVFVDTKTIAELARVTFKGSHAYFSRTSHDLTDRLTFIIASDQLKINAYGFAVSRLIKLKDNYFGDDLHFKTLEEFQELVAGKSQTAESDAIAQKSNRSNDLDIIMCVTTTNISALLPANLYSVDQGIVVNIPYASGDLRLTNYYMDLQVDFSPLNVSHRALKGTSTTTTGTEIFIDSASLNGHRVFGLPPTEPTYVCTWNVAVGPVSGECSDKFLETLARSLQCLTFSIDDDENSVSLVEPLIIHDITFLQVRTQEAKVWLHVKDYAFLVSLGPASVDFNDWAESMFSMRLNLLVPDLAVACVDAKSAIGRKAKDYAGPANTFACLQTTVSVSVLHRKFHFSDERKKQQAHLLEQDSRTRRAPFLLAQEMTPSVLQTLAAEADPPAMIFPPIPAPEFDESPYGSTLSSSANSLYEAEHSLQSQPSDVAFTDVSRSWKSLRPKSSHASLASSIRRSTHASRHTGPRPSLSHAERSQRNSYHSYQTQAGGERHAIPSVKGSLAVPCFPLLNVSPDFHDLPHFEKDAENSMHLDRRYDAAREGFDEDLSHTTFIITAEPGVRGYCKPEAVMAIASLMDLLQQRDPEDLLDAFQLSVMTQILDIEKKKKGAGRSLELAVRVPSILFRFISPFDSPAHESRPAVDRYDLSVRHLTIAARSKVYPAAKEMPDRNTLHCTVGSVTVSARENPIGLDTEDLALRAQIQQLTFWAFSSEQNEANLSFHTLEFATAGKEIGYIAALIHRTTLMGNRFAATFVRLLAESKSRMAYLAYELSLKSDSIVDPPFLTKPSHAIRVAPHHLRNHDSWKIVHRFRIIYQKMDENSRQRLKNALFQGSAVCPDDYLGAVLKKWERWRVEDLAHVKKSLAMRYLFGPHLGSEDAFTMKPALPLVFHVRAHVIRLLVDPGPHQTEVALNTVVAGLSIKPPVLPEGLRLVQLDGSHPTEDVLLQASMQSFTVSVDWEITALIRNVVHLFQRESIQPITPPTCPAPPQLQPERATWRSIQVVLAIDAVVWKIGLINIRGDVTCESWRLSLLMLDKSATKEGLRMSALIHAANAHANVFAHSRLLLEGTAGAPNLYISREAQVPSTSMEDKWRITGSNKLMTIKVREEILGVLEVADKVLRDEVAYFKERFTSLTAGKFPQTPEVGITEQRLPKVTVALLMDTYRFDVALLQSLTYTLAGKLGRISVSPALHRLLSMELNFDVDEHTHGLWSHSQEGNDVISTFKLPPVNGQIKVYETKERLDLLVTMIVETVVLDATPLHALMSTFSRPEVSRTFGAIQADIAALRRRFKLIFPESPPRTPATEVVLSRSVTYNVALTLAGISVRADAPAKHPGAGIASLSLGLKRVKLRAFNASNGGSIILPLPEIHAQLQEFFVALSIANKLGSRPCGNIRLSASVHCTIRKSRRKEPKRNYRIRVDGVEINAFAETASAVVDVLNHLQDRIRDLDLSREKKYLQRLRAPTRKSSAHLMDASVYSESSMTSSGLFNSAFAVSIYGVQVSWIVGASVPAFPGYENEDLVLSIKMIDLSTKSEHSSTLAIEALQLQMVPGSQDKKRRSVNSALLPEVVFNVGYVSTDNERKMSFHAAGKSLDLLVDSKFMVPANSLQRSIGLAVDKFRDATASWQMTPTATGAQRKNPFGDKRLSSLRVDADFAGAVVSLRSRARSERLGPSSPLSGVEPHQGRYGQFTGEGAASGATLKSPGIAIKVEYSDTGVDPSLSVEVRVSGSSNTLTPTVVPIIMEISDSIKTVVGDAESPTENSDKKMTQSSLLDENLLTADPSTLLGKTRFNLGLRICKQEFSLSCQPIARVAASAKFEDIYVTANSVTSHDNDAFFSVSAAFQGLEAEVKHVYSREPTFSFNVPKIALSIMNSKHLSGTAGISAILKLYPMHTRINARQLHDFLLFREIWIPPEIRKATPSSPTTNPALPQDYLVQRYQQVATATAFPWNATVAIESIAVELELGQALGKSSLLINDMWASSRKDSNWEQNLCVGIGSIAVTSEGRMSGFVELDNFKVRTSISWPEVEGGHHQTPAIEASVGFDKLSMKAAFDYQAFAIADVASFAFLMYNVRADREGTKDRLVAILDGDMVHAYCTASGAAQGLALYQAFERLVQENQTAYTQSLRDIEKYLRRQSVLVPSHFGPIVNPEAKKETDDLKTPISLYTDVVVTLKSIDIGVFPSAFYDTQVFLVDASDVQARFAVALEAGKIHSALGMTLGQLQIAVTNTTSHPDTPKKLGEVTVDGVVHSIPSTRSGIILRVPKVIATMQTWQVPGMYSIEYIFKSRFEGKVDVGWNYSRIGIIRSIWNTHSRTLASRLGKPLPESAVRITTGSKSVDSAVASSAGGSKPASEDGKDENITAVVVNVPQSRYEYAAREPPVIETPQLRDMGEATPPLEWIGLQRDRLPNITHQIVIVALLGVAKEVEDAYGRILGNS</sequence>
<feature type="compositionally biased region" description="Basic and acidic residues" evidence="1">
    <location>
        <begin position="222"/>
        <end position="241"/>
    </location>
</feature>
<feature type="region of interest" description="Disordered" evidence="1">
    <location>
        <begin position="213"/>
        <end position="241"/>
    </location>
</feature>
<dbReference type="Pfam" id="PF25038">
    <property type="entry name" value="Csf1_C"/>
    <property type="match status" value="1"/>
</dbReference>
<dbReference type="Pfam" id="PF21678">
    <property type="entry name" value="Csf1_N"/>
    <property type="match status" value="2"/>
</dbReference>
<keyword evidence="2" id="KW-1133">Transmembrane helix</keyword>
<dbReference type="PANTHER" id="PTHR32085:SF3">
    <property type="entry name" value="PROTEIN CSF1"/>
    <property type="match status" value="1"/>
</dbReference>
<dbReference type="InterPro" id="IPR029636">
    <property type="entry name" value="Csf1"/>
</dbReference>
<feature type="compositionally biased region" description="Polar residues" evidence="1">
    <location>
        <begin position="1248"/>
        <end position="1258"/>
    </location>
</feature>
<dbReference type="OrthoDB" id="10051416at2759"/>
<evidence type="ECO:0000313" key="6">
    <source>
        <dbReference type="Proteomes" id="UP000799640"/>
    </source>
</evidence>
<evidence type="ECO:0008006" key="7">
    <source>
        <dbReference type="Google" id="ProtNLM"/>
    </source>
</evidence>
<dbReference type="GO" id="GO:0016020">
    <property type="term" value="C:membrane"/>
    <property type="evidence" value="ECO:0007669"/>
    <property type="project" value="InterPro"/>
</dbReference>
<name>A0A6G1I0U4_9PEZI</name>
<feature type="transmembrane region" description="Helical" evidence="2">
    <location>
        <begin position="19"/>
        <end position="39"/>
    </location>
</feature>
<evidence type="ECO:0000313" key="5">
    <source>
        <dbReference type="EMBL" id="KAF2401933.1"/>
    </source>
</evidence>
<dbReference type="GO" id="GO:0006113">
    <property type="term" value="P:fermentation"/>
    <property type="evidence" value="ECO:0007669"/>
    <property type="project" value="InterPro"/>
</dbReference>
<dbReference type="InterPro" id="IPR048636">
    <property type="entry name" value="Csf1_N"/>
</dbReference>
<evidence type="ECO:0000259" key="3">
    <source>
        <dbReference type="Pfam" id="PF21678"/>
    </source>
</evidence>
<feature type="compositionally biased region" description="Polar residues" evidence="1">
    <location>
        <begin position="1216"/>
        <end position="1225"/>
    </location>
</feature>
<dbReference type="Proteomes" id="UP000799640">
    <property type="component" value="Unassembled WGS sequence"/>
</dbReference>
<proteinExistence type="predicted"/>
<keyword evidence="2" id="KW-0812">Transmembrane</keyword>
<accession>A0A6G1I0U4</accession>
<feature type="region of interest" description="Disordered" evidence="1">
    <location>
        <begin position="2436"/>
        <end position="2462"/>
    </location>
</feature>
<dbReference type="EMBL" id="ML996692">
    <property type="protein sequence ID" value="KAF2401933.1"/>
    <property type="molecule type" value="Genomic_DNA"/>
</dbReference>
<evidence type="ECO:0000256" key="2">
    <source>
        <dbReference type="SAM" id="Phobius"/>
    </source>
</evidence>
<feature type="domain" description="Csf1 N-terminal" evidence="3">
    <location>
        <begin position="34"/>
        <end position="532"/>
    </location>
</feature>
<keyword evidence="6" id="KW-1185">Reference proteome</keyword>
<evidence type="ECO:0000256" key="1">
    <source>
        <dbReference type="SAM" id="MobiDB-lite"/>
    </source>
</evidence>
<dbReference type="PANTHER" id="PTHR32085">
    <property type="entry name" value="PROTEIN CSF1"/>
    <property type="match status" value="1"/>
</dbReference>